<evidence type="ECO:0000256" key="1">
    <source>
        <dbReference type="ARBA" id="ARBA00023015"/>
    </source>
</evidence>
<protein>
    <submittedName>
        <fullName evidence="6">Crp/Fnr family transcriptional regulator</fullName>
    </submittedName>
</protein>
<evidence type="ECO:0000256" key="3">
    <source>
        <dbReference type="ARBA" id="ARBA00023163"/>
    </source>
</evidence>
<dbReference type="InterPro" id="IPR036390">
    <property type="entry name" value="WH_DNA-bd_sf"/>
</dbReference>
<dbReference type="Pfam" id="PF00027">
    <property type="entry name" value="cNMP_binding"/>
    <property type="match status" value="1"/>
</dbReference>
<dbReference type="SMART" id="SM00419">
    <property type="entry name" value="HTH_CRP"/>
    <property type="match status" value="1"/>
</dbReference>
<dbReference type="SUPFAM" id="SSF46785">
    <property type="entry name" value="Winged helix' DNA-binding domain"/>
    <property type="match status" value="1"/>
</dbReference>
<feature type="domain" description="Cyclic nucleotide-binding" evidence="4">
    <location>
        <begin position="18"/>
        <end position="125"/>
    </location>
</feature>
<name>A0ABX5M508_9PROT</name>
<dbReference type="SUPFAM" id="SSF51206">
    <property type="entry name" value="cAMP-binding domain-like"/>
    <property type="match status" value="1"/>
</dbReference>
<reference evidence="6 7" key="1">
    <citation type="submission" date="2018-04" db="EMBL/GenBank/DDBJ databases">
        <title>Active sludge and wastewater microbial communities from Klosterneuburg, Austria.</title>
        <authorList>
            <person name="Wagner M."/>
        </authorList>
    </citation>
    <scope>NUCLEOTIDE SEQUENCE [LARGE SCALE GENOMIC DNA]</scope>
    <source>
        <strain evidence="6 7">Nm 57</strain>
    </source>
</reference>
<proteinExistence type="predicted"/>
<keyword evidence="1" id="KW-0805">Transcription regulation</keyword>
<dbReference type="InterPro" id="IPR050397">
    <property type="entry name" value="Env_Response_Regulators"/>
</dbReference>
<dbReference type="InterPro" id="IPR014710">
    <property type="entry name" value="RmlC-like_jellyroll"/>
</dbReference>
<comment type="caution">
    <text evidence="6">The sequence shown here is derived from an EMBL/GenBank/DDBJ whole genome shotgun (WGS) entry which is preliminary data.</text>
</comment>
<sequence length="219" mass="25283">MNPFLSCTWETWKKEYPSIQLASLPDKAFLYRQGDRCSSFFWIKNGIVKLSHLTKQGNELTLTLLKTGDIIGYLQVGDFTNQIMEENAQALGKVDFYRLEYIDFKKLITSQANLSWQILESVYAHKQQIERKLRAILTQSVEQRLIVMLLELAKLFGIRCMHGYALEISLTQQELADLVGASRPVISTIMNQFRNRGMLDYTREHICVNDTALSLIDPR</sequence>
<keyword evidence="3" id="KW-0804">Transcription</keyword>
<dbReference type="InterPro" id="IPR018490">
    <property type="entry name" value="cNMP-bd_dom_sf"/>
</dbReference>
<dbReference type="SMART" id="SM00100">
    <property type="entry name" value="cNMP"/>
    <property type="match status" value="1"/>
</dbReference>
<evidence type="ECO:0000259" key="4">
    <source>
        <dbReference type="PROSITE" id="PS50042"/>
    </source>
</evidence>
<keyword evidence="7" id="KW-1185">Reference proteome</keyword>
<dbReference type="PROSITE" id="PS50042">
    <property type="entry name" value="CNMP_BINDING_3"/>
    <property type="match status" value="1"/>
</dbReference>
<gene>
    <name evidence="6" type="ORF">C8R14_1252</name>
</gene>
<dbReference type="Gene3D" id="2.60.120.10">
    <property type="entry name" value="Jelly Rolls"/>
    <property type="match status" value="1"/>
</dbReference>
<dbReference type="Pfam" id="PF13545">
    <property type="entry name" value="HTH_Crp_2"/>
    <property type="match status" value="1"/>
</dbReference>
<dbReference type="CDD" id="cd00038">
    <property type="entry name" value="CAP_ED"/>
    <property type="match status" value="1"/>
</dbReference>
<feature type="domain" description="HTH crp-type" evidence="5">
    <location>
        <begin position="139"/>
        <end position="212"/>
    </location>
</feature>
<dbReference type="InterPro" id="IPR000595">
    <property type="entry name" value="cNMP-bd_dom"/>
</dbReference>
<evidence type="ECO:0000313" key="7">
    <source>
        <dbReference type="Proteomes" id="UP000247780"/>
    </source>
</evidence>
<evidence type="ECO:0000313" key="6">
    <source>
        <dbReference type="EMBL" id="PXV79067.1"/>
    </source>
</evidence>
<dbReference type="InterPro" id="IPR012318">
    <property type="entry name" value="HTH_CRP"/>
</dbReference>
<organism evidence="6 7">
    <name type="scientific">Nitrosomonas eutropha</name>
    <dbReference type="NCBI Taxonomy" id="916"/>
    <lineage>
        <taxon>Bacteria</taxon>
        <taxon>Pseudomonadati</taxon>
        <taxon>Pseudomonadota</taxon>
        <taxon>Betaproteobacteria</taxon>
        <taxon>Nitrosomonadales</taxon>
        <taxon>Nitrosomonadaceae</taxon>
        <taxon>Nitrosomonas</taxon>
    </lineage>
</organism>
<dbReference type="PROSITE" id="PS51063">
    <property type="entry name" value="HTH_CRP_2"/>
    <property type="match status" value="1"/>
</dbReference>
<dbReference type="Proteomes" id="UP000247780">
    <property type="component" value="Unassembled WGS sequence"/>
</dbReference>
<accession>A0ABX5M508</accession>
<dbReference type="PANTHER" id="PTHR24567">
    <property type="entry name" value="CRP FAMILY TRANSCRIPTIONAL REGULATORY PROTEIN"/>
    <property type="match status" value="1"/>
</dbReference>
<keyword evidence="2" id="KW-0238">DNA-binding</keyword>
<dbReference type="RefSeq" id="WP_011630678.1">
    <property type="nucleotide sequence ID" value="NZ_QICQ01000025.1"/>
</dbReference>
<dbReference type="PANTHER" id="PTHR24567:SF28">
    <property type="entry name" value="LISTERIOLYSIN REGULATORY PROTEIN"/>
    <property type="match status" value="1"/>
</dbReference>
<evidence type="ECO:0000259" key="5">
    <source>
        <dbReference type="PROSITE" id="PS51063"/>
    </source>
</evidence>
<dbReference type="EMBL" id="QICQ01000025">
    <property type="protein sequence ID" value="PXV79067.1"/>
    <property type="molecule type" value="Genomic_DNA"/>
</dbReference>
<evidence type="ECO:0000256" key="2">
    <source>
        <dbReference type="ARBA" id="ARBA00023125"/>
    </source>
</evidence>